<feature type="region of interest" description="Disordered" evidence="1">
    <location>
        <begin position="933"/>
        <end position="978"/>
    </location>
</feature>
<reference evidence="2" key="1">
    <citation type="submission" date="2023-10" db="EMBL/GenBank/DDBJ databases">
        <authorList>
            <person name="Chen Y."/>
            <person name="Shah S."/>
            <person name="Dougan E. K."/>
            <person name="Thang M."/>
            <person name="Chan C."/>
        </authorList>
    </citation>
    <scope>NUCLEOTIDE SEQUENCE [LARGE SCALE GENOMIC DNA]</scope>
</reference>
<keyword evidence="3" id="KW-1185">Reference proteome</keyword>
<feature type="compositionally biased region" description="Basic and acidic residues" evidence="1">
    <location>
        <begin position="1"/>
        <end position="11"/>
    </location>
</feature>
<evidence type="ECO:0000256" key="1">
    <source>
        <dbReference type="SAM" id="MobiDB-lite"/>
    </source>
</evidence>
<feature type="region of interest" description="Disordered" evidence="1">
    <location>
        <begin position="736"/>
        <end position="769"/>
    </location>
</feature>
<protein>
    <recommendedName>
        <fullName evidence="4">Calmodulin</fullName>
    </recommendedName>
</protein>
<dbReference type="Proteomes" id="UP001189429">
    <property type="component" value="Unassembled WGS sequence"/>
</dbReference>
<organism evidence="2 3">
    <name type="scientific">Prorocentrum cordatum</name>
    <dbReference type="NCBI Taxonomy" id="2364126"/>
    <lineage>
        <taxon>Eukaryota</taxon>
        <taxon>Sar</taxon>
        <taxon>Alveolata</taxon>
        <taxon>Dinophyceae</taxon>
        <taxon>Prorocentrales</taxon>
        <taxon>Prorocentraceae</taxon>
        <taxon>Prorocentrum</taxon>
    </lineage>
</organism>
<proteinExistence type="predicted"/>
<sequence length="2031" mass="223898">EYMKQEGEHAIMKKGANQDPTVGKRPDLQALSFGSAVDDFNAAFFDKMADFDSDRRSGSAARFEPFFGCLPDQAPLEAPSSQPDQAPASEFFFSCNQDQELAGAAASQPDQIPLDILRDANEGPGGSPPVLAQGSRAGGVEVFASVDFGGAQKEEIQSFLSQVRNMTKRQLQRAFPASLPSDGRGIACPFCPELRWLRGSVPRLCRRVDARHCAKQQAAKRIAGGLRFGGANFTAAGTKLLRVMAALFDRDRMVRRVRRDYLARSAAMLGAVCGDVQAFNDRRVVLLLDANVVSFARATVVSSNPAQYLRIGCTCVTRAFCEMCYAEFLLCGFASQEVRARIVLHYLRMKCDLAERIPYAQEMFWRALVEKADYREKAAVREAAAIPDAEAVRRIVTVRGRTGAMVCCVGTKSESGEDIARELAQHVPADCLAQVRTVATDSPGPELLAQLKAVMPNLEFLVLDLVHIAFSFESAQGRAKTSAGQTLRTIQAKWNKVDGRVQLPQPSGAAQMSKRALVARDWIAKCSMAPDAAANRLQDLDGSAPYYSVEDYIEDLAALCAAFPVEVRRKPSVKVGPVHVALWRATSPQRLSYVLNNQRRLLLVPEEQRAQLSSGTAAVEALNAEIIYRFRFHGLFYQSALLLTIKAFGDLKLPAHNSAEHCPTLSQTGQRTVALHALSVFRLLDDEWAAARAADAPLVARRLEHKGRIRAARAKSKGEGEAVDLTGSLGALLDLGDSEAPAGDPASQGAAQRLSQAAPRARAVGPPSEVFEGRKRFPRAQESKAVFEKCEVELPQVMSDVVRNAKRFQRVPREGIRFENRRVEKGIMEKYADWPEEYMSVDGRVRFFDPNSGGWRAYTGLFPEGMYAHFRLFMNRLEGMFRCVGKDVRRDANGALEKMDAIIKSSDGDGIEQKAKNAFQMFEHFSLWNKGSGDQEEAVADVDEPGGPPQQRAPAGGEGGDGRPSRDGDEDEGPKAKKLKMPWHIDVAVCIRSFGKKLASELMQGGSVVKNFTEWCGTSVTPARGVCYLDRAVKQDVPMMTADGVVVQPLVVVDGMPTPKDFFFFCMDSSLVPATHEDGGAEDEGPERPLDDPVLMAATDDANKFLSSTFWCNFEALNAIRSAPAMAKGGLHVLQCYIFLGAGGCGLSLFTDPIATSMGDELHKYFNPFVFYDDEELRKCVELLAGGCVYSGQERPQGSKKKLLLHLWRKFLSGEGLRGRLPYAVLTRMVRLIGWVKLEVNSMLAFSDLTEQEFESIMRRSCVIKIAARLFDKQYLGAHFPEHEEYGTFARDPSFTRKFQTSQCAAAWNRTQHVFEASNGEQQCQDFIVQYSRGGEDLGVTERYMRRACSLGAPSVSDNQSLLAGVVVEVDADEFSLQAPTSASAKEREFAVALLRETCDRGLEAMALSYFNQRSRRIEGSSNNRQQLWDDLPCSGLWKLQATKAQHRDGASVVPVFPFKYTMDDLFGAAAATPQNPGVLPEAIDVKNAKKKLVDNVAYMQNAELAIEALQRLLAARAPGHPMKRVKRPAAAQEPREDEGGGAEGRGRRSNAQKEEESAIRKRIEKLDAVALGRVSSDAAEPGAEKRRQLAGKVAPSHVHTVRVQYVMSRPWVSREHATAGDFPAAQNMPQYLQMIAFPQTVGLDQVAACLTFSEQLLQHLRLAEDVKAAFAPELVLLKELRQGRDGVCLRELGPPGALGKDVILMAIHGKKELPHATLLGPDCEEFLKKLKRLSWFLRWAAASAMPEQYAALKDDPSVTWVEGNCFAHFWQMAESYVAMHICDFARQRPFKHLAKAYDGARIDTGRVAAEKARLAVEEQGAETQSDAEVFALAASRYVAQQPLAFVVRLREKRHLPFYNLIRNCEYSDAPIEPSLVPAQDLSSVLITVPTALGDYGTLALAQQLMQLAREHAERDLSGVAYLEAKSILTIKELIPTAALPDEGEGTWLMRLHDEGTVPRCAVVFCDDELAAVIVYLAMEKFTFSSRKAFKDMLLRSVDRHWQFFFQMTEQGPLGGPQGASAPLEALLKMT</sequence>
<feature type="compositionally biased region" description="Acidic residues" evidence="1">
    <location>
        <begin position="934"/>
        <end position="944"/>
    </location>
</feature>
<comment type="caution">
    <text evidence="2">The sequence shown here is derived from an EMBL/GenBank/DDBJ whole genome shotgun (WGS) entry which is preliminary data.</text>
</comment>
<evidence type="ECO:0000313" key="3">
    <source>
        <dbReference type="Proteomes" id="UP001189429"/>
    </source>
</evidence>
<feature type="region of interest" description="Disordered" evidence="1">
    <location>
        <begin position="1"/>
        <end position="27"/>
    </location>
</feature>
<gene>
    <name evidence="2" type="ORF">PCOR1329_LOCUS47178</name>
</gene>
<evidence type="ECO:0008006" key="4">
    <source>
        <dbReference type="Google" id="ProtNLM"/>
    </source>
</evidence>
<name>A0ABN9UDZ3_9DINO</name>
<accession>A0ABN9UDZ3</accession>
<feature type="non-terminal residue" evidence="2">
    <location>
        <position position="2031"/>
    </location>
</feature>
<feature type="region of interest" description="Disordered" evidence="1">
    <location>
        <begin position="1520"/>
        <end position="1559"/>
    </location>
</feature>
<evidence type="ECO:0000313" key="2">
    <source>
        <dbReference type="EMBL" id="CAK0856925.1"/>
    </source>
</evidence>
<dbReference type="EMBL" id="CAUYUJ010015682">
    <property type="protein sequence ID" value="CAK0856925.1"/>
    <property type="molecule type" value="Genomic_DNA"/>
</dbReference>
<feature type="non-terminal residue" evidence="2">
    <location>
        <position position="1"/>
    </location>
</feature>